<keyword evidence="2" id="KW-1185">Reference proteome</keyword>
<reference evidence="1" key="1">
    <citation type="submission" date="2022-04" db="EMBL/GenBank/DDBJ databases">
        <title>Jade perch genome.</title>
        <authorList>
            <person name="Chao B."/>
        </authorList>
    </citation>
    <scope>NUCLEOTIDE SEQUENCE</scope>
    <source>
        <strain evidence="1">CB-2022</strain>
    </source>
</reference>
<dbReference type="EMBL" id="CM041532">
    <property type="protein sequence ID" value="KAI3376577.1"/>
    <property type="molecule type" value="Genomic_DNA"/>
</dbReference>
<evidence type="ECO:0000313" key="2">
    <source>
        <dbReference type="Proteomes" id="UP000831701"/>
    </source>
</evidence>
<sequence>MGKQFERVNNIKFLGIHITSDLTWSMNTAHLLQGYNREHPLPQCKQCGMAAALHKTESAGVLRWRPATKSEFSGAVAEALAESTLLEVNRQKSFSWGPEWDRMRIISEDRRTNQTRYSSVYESVTDPTNCDSAL</sequence>
<organism evidence="1 2">
    <name type="scientific">Scortum barcoo</name>
    <name type="common">barcoo grunter</name>
    <dbReference type="NCBI Taxonomy" id="214431"/>
    <lineage>
        <taxon>Eukaryota</taxon>
        <taxon>Metazoa</taxon>
        <taxon>Chordata</taxon>
        <taxon>Craniata</taxon>
        <taxon>Vertebrata</taxon>
        <taxon>Euteleostomi</taxon>
        <taxon>Actinopterygii</taxon>
        <taxon>Neopterygii</taxon>
        <taxon>Teleostei</taxon>
        <taxon>Neoteleostei</taxon>
        <taxon>Acanthomorphata</taxon>
        <taxon>Eupercaria</taxon>
        <taxon>Centrarchiformes</taxon>
        <taxon>Terapontoidei</taxon>
        <taxon>Terapontidae</taxon>
        <taxon>Scortum</taxon>
    </lineage>
</organism>
<proteinExistence type="predicted"/>
<evidence type="ECO:0000313" key="1">
    <source>
        <dbReference type="EMBL" id="KAI3376577.1"/>
    </source>
</evidence>
<name>A0ACB8X959_9TELE</name>
<accession>A0ACB8X959</accession>
<gene>
    <name evidence="1" type="ORF">L3Q82_017023</name>
</gene>
<comment type="caution">
    <text evidence="1">The sequence shown here is derived from an EMBL/GenBank/DDBJ whole genome shotgun (WGS) entry which is preliminary data.</text>
</comment>
<protein>
    <submittedName>
        <fullName evidence="1">Uncharacterized protein</fullName>
    </submittedName>
</protein>
<dbReference type="Proteomes" id="UP000831701">
    <property type="component" value="Chromosome 2"/>
</dbReference>